<reference evidence="2" key="1">
    <citation type="submission" date="2013-09" db="EMBL/GenBank/DDBJ databases">
        <title>Corchorus olitorius genome sequencing.</title>
        <authorList>
            <person name="Alam M."/>
            <person name="Haque M.S."/>
            <person name="Islam M.S."/>
            <person name="Emdad E.M."/>
            <person name="Islam M.M."/>
            <person name="Ahmed B."/>
            <person name="Halim A."/>
            <person name="Hossen Q.M.M."/>
            <person name="Hossain M.Z."/>
            <person name="Ahmed R."/>
            <person name="Khan M.M."/>
            <person name="Islam R."/>
            <person name="Rashid M.M."/>
            <person name="Khan S.A."/>
            <person name="Rahman M.S."/>
            <person name="Alam M."/>
            <person name="Yahiya A.S."/>
            <person name="Khan M.S."/>
            <person name="Azam M.S."/>
            <person name="Haque T."/>
            <person name="Lashkar M.Z.H."/>
            <person name="Akhand A.I."/>
            <person name="Morshed G."/>
            <person name="Roy S."/>
            <person name="Uddin K.S."/>
            <person name="Rabeya T."/>
            <person name="Hossain A.S."/>
            <person name="Chowdhury A."/>
            <person name="Snigdha A.R."/>
            <person name="Mortoza M.S."/>
            <person name="Matin S.A."/>
            <person name="Hoque S.M.E."/>
            <person name="Islam M.K."/>
            <person name="Roy D.K."/>
            <person name="Haider R."/>
            <person name="Moosa M.M."/>
            <person name="Elias S.M."/>
            <person name="Hasan A.M."/>
            <person name="Jahan S."/>
            <person name="Shafiuddin M."/>
            <person name="Mahmood N."/>
            <person name="Shommy N.S."/>
        </authorList>
    </citation>
    <scope>NUCLEOTIDE SEQUENCE [LARGE SCALE GENOMIC DNA]</scope>
    <source>
        <strain evidence="2">cv. O-4</strain>
    </source>
</reference>
<name>A0A1R3JNB3_9ROSI</name>
<dbReference type="Proteomes" id="UP000187203">
    <property type="component" value="Unassembled WGS sequence"/>
</dbReference>
<keyword evidence="2" id="KW-1185">Reference proteome</keyword>
<dbReference type="AlphaFoldDB" id="A0A1R3JNB3"/>
<proteinExistence type="predicted"/>
<protein>
    <submittedName>
        <fullName evidence="1">Uncharacterized protein</fullName>
    </submittedName>
</protein>
<comment type="caution">
    <text evidence="1">The sequence shown here is derived from an EMBL/GenBank/DDBJ whole genome shotgun (WGS) entry which is preliminary data.</text>
</comment>
<gene>
    <name evidence="1" type="ORF">COLO4_15306</name>
</gene>
<accession>A0A1R3JNB3</accession>
<evidence type="ECO:0000313" key="2">
    <source>
        <dbReference type="Proteomes" id="UP000187203"/>
    </source>
</evidence>
<sequence length="41" mass="4901">MAQAILPQSVLWFEGKFSKKLGSTNYTVMLRERWRRRRATS</sequence>
<evidence type="ECO:0000313" key="1">
    <source>
        <dbReference type="EMBL" id="OMO96372.1"/>
    </source>
</evidence>
<organism evidence="1 2">
    <name type="scientific">Corchorus olitorius</name>
    <dbReference type="NCBI Taxonomy" id="93759"/>
    <lineage>
        <taxon>Eukaryota</taxon>
        <taxon>Viridiplantae</taxon>
        <taxon>Streptophyta</taxon>
        <taxon>Embryophyta</taxon>
        <taxon>Tracheophyta</taxon>
        <taxon>Spermatophyta</taxon>
        <taxon>Magnoliopsida</taxon>
        <taxon>eudicotyledons</taxon>
        <taxon>Gunneridae</taxon>
        <taxon>Pentapetalae</taxon>
        <taxon>rosids</taxon>
        <taxon>malvids</taxon>
        <taxon>Malvales</taxon>
        <taxon>Malvaceae</taxon>
        <taxon>Grewioideae</taxon>
        <taxon>Apeibeae</taxon>
        <taxon>Corchorus</taxon>
    </lineage>
</organism>
<dbReference type="EMBL" id="AWUE01015655">
    <property type="protein sequence ID" value="OMO96372.1"/>
    <property type="molecule type" value="Genomic_DNA"/>
</dbReference>